<protein>
    <recommendedName>
        <fullName evidence="2">histidine kinase</fullName>
        <ecNumber evidence="2">2.7.13.3</ecNumber>
    </recommendedName>
</protein>
<keyword evidence="13" id="KW-1185">Reference proteome</keyword>
<dbReference type="InterPro" id="IPR036890">
    <property type="entry name" value="HATPase_C_sf"/>
</dbReference>
<evidence type="ECO:0000256" key="4">
    <source>
        <dbReference type="ARBA" id="ARBA00022679"/>
    </source>
</evidence>
<evidence type="ECO:0000256" key="8">
    <source>
        <dbReference type="ARBA" id="ARBA00023012"/>
    </source>
</evidence>
<dbReference type="PANTHER" id="PTHR24421:SF10">
    <property type="entry name" value="NITRATE_NITRITE SENSOR PROTEIN NARQ"/>
    <property type="match status" value="1"/>
</dbReference>
<proteinExistence type="predicted"/>
<reference evidence="12 13" key="1">
    <citation type="submission" date="2018-05" db="EMBL/GenBank/DDBJ databases">
        <title>Genomic Encyclopedia of Archaeal and Bacterial Type Strains, Phase II (KMG-II): from individual species to whole genera.</title>
        <authorList>
            <person name="Goeker M."/>
        </authorList>
    </citation>
    <scope>NUCLEOTIDE SEQUENCE [LARGE SCALE GENOMIC DNA]</scope>
    <source>
        <strain evidence="12 13">DSM 45184</strain>
    </source>
</reference>
<dbReference type="GO" id="GO:0005524">
    <property type="term" value="F:ATP binding"/>
    <property type="evidence" value="ECO:0007669"/>
    <property type="project" value="UniProtKB-KW"/>
</dbReference>
<dbReference type="Proteomes" id="UP000245697">
    <property type="component" value="Unassembled WGS sequence"/>
</dbReference>
<accession>A0A316FUS1</accession>
<organism evidence="12 13">
    <name type="scientific">Actinoplanes xinjiangensis</name>
    <dbReference type="NCBI Taxonomy" id="512350"/>
    <lineage>
        <taxon>Bacteria</taxon>
        <taxon>Bacillati</taxon>
        <taxon>Actinomycetota</taxon>
        <taxon>Actinomycetes</taxon>
        <taxon>Micromonosporales</taxon>
        <taxon>Micromonosporaceae</taxon>
        <taxon>Actinoplanes</taxon>
    </lineage>
</organism>
<dbReference type="InterPro" id="IPR011712">
    <property type="entry name" value="Sig_transdc_His_kin_sub3_dim/P"/>
</dbReference>
<keyword evidence="10" id="KW-0472">Membrane</keyword>
<evidence type="ECO:0000256" key="2">
    <source>
        <dbReference type="ARBA" id="ARBA00012438"/>
    </source>
</evidence>
<keyword evidence="3" id="KW-0597">Phosphoprotein</keyword>
<evidence type="ECO:0000313" key="13">
    <source>
        <dbReference type="Proteomes" id="UP000245697"/>
    </source>
</evidence>
<feature type="region of interest" description="Disordered" evidence="9">
    <location>
        <begin position="349"/>
        <end position="422"/>
    </location>
</feature>
<dbReference type="GO" id="GO:0016020">
    <property type="term" value="C:membrane"/>
    <property type="evidence" value="ECO:0007669"/>
    <property type="project" value="InterPro"/>
</dbReference>
<dbReference type="GO" id="GO:0046983">
    <property type="term" value="F:protein dimerization activity"/>
    <property type="evidence" value="ECO:0007669"/>
    <property type="project" value="InterPro"/>
</dbReference>
<feature type="transmembrane region" description="Helical" evidence="10">
    <location>
        <begin position="120"/>
        <end position="138"/>
    </location>
</feature>
<evidence type="ECO:0000256" key="3">
    <source>
        <dbReference type="ARBA" id="ARBA00022553"/>
    </source>
</evidence>
<dbReference type="AlphaFoldDB" id="A0A316FUS1"/>
<keyword evidence="5" id="KW-0547">Nucleotide-binding</keyword>
<dbReference type="GO" id="GO:0000155">
    <property type="term" value="F:phosphorelay sensor kinase activity"/>
    <property type="evidence" value="ECO:0007669"/>
    <property type="project" value="InterPro"/>
</dbReference>
<gene>
    <name evidence="12" type="ORF">BC793_101543</name>
</gene>
<keyword evidence="10" id="KW-1133">Transmembrane helix</keyword>
<feature type="transmembrane region" description="Helical" evidence="10">
    <location>
        <begin position="150"/>
        <end position="170"/>
    </location>
</feature>
<name>A0A316FUS1_9ACTN</name>
<evidence type="ECO:0000313" key="12">
    <source>
        <dbReference type="EMBL" id="PWK52534.1"/>
    </source>
</evidence>
<evidence type="ECO:0000256" key="6">
    <source>
        <dbReference type="ARBA" id="ARBA00022777"/>
    </source>
</evidence>
<evidence type="ECO:0000256" key="10">
    <source>
        <dbReference type="SAM" id="Phobius"/>
    </source>
</evidence>
<keyword evidence="8" id="KW-0902">Two-component regulatory system</keyword>
<evidence type="ECO:0000256" key="5">
    <source>
        <dbReference type="ARBA" id="ARBA00022741"/>
    </source>
</evidence>
<dbReference type="InterPro" id="IPR050482">
    <property type="entry name" value="Sensor_HK_TwoCompSys"/>
</dbReference>
<evidence type="ECO:0000256" key="1">
    <source>
        <dbReference type="ARBA" id="ARBA00000085"/>
    </source>
</evidence>
<dbReference type="PANTHER" id="PTHR24421">
    <property type="entry name" value="NITRATE/NITRITE SENSOR PROTEIN NARX-RELATED"/>
    <property type="match status" value="1"/>
</dbReference>
<feature type="compositionally biased region" description="Gly residues" evidence="9">
    <location>
        <begin position="407"/>
        <end position="422"/>
    </location>
</feature>
<feature type="domain" description="Signal transduction histidine kinase subgroup 3 dimerisation and phosphoacceptor" evidence="11">
    <location>
        <begin position="202"/>
        <end position="266"/>
    </location>
</feature>
<comment type="caution">
    <text evidence="12">The sequence shown here is derived from an EMBL/GenBank/DDBJ whole genome shotgun (WGS) entry which is preliminary data.</text>
</comment>
<sequence length="465" mass="48722">MADRPEMVPAGAEPAAATSSGRWRRLTNGRAWDVAAILVSWFGGLLLIGDAASIRGLSDDAVFLHFVAGCALSLALWWRRSRPMPVAIFLMVVSVVADGAGIAGLIALYTVISLRRGRPVVVMTVLSLAGGMAYALIYPDPTLPLAVSSMVSFVLNVAVLAAVVALGVAARSRRELVESLRERAVRAETEAQLRAERLRARERERIAREMHDALAHRISMVSLHAGALQIRPDLTPEEVAKAAATIRDSAHHALEDLREILGVLRAGPGDALRPQPDVRHLDQLIADARAAGMDVTAAVRLDGPALSASLGRTAYRLVQEGLTNAGKHAPGSPVTLLLERTPAGELHIRVSNPLAPVSRPPADGRPGLRGGRGAEPGDIGSAGRVSPVFRGGRDSGSDDVGSAGRASPGGGAGTPVPGAGSGLLGLAERVELVDGRLRHGIHGDPRNGFTFDLEAWVPWPTPSGS</sequence>
<feature type="transmembrane region" description="Helical" evidence="10">
    <location>
        <begin position="31"/>
        <end position="49"/>
    </location>
</feature>
<keyword evidence="6 12" id="KW-0418">Kinase</keyword>
<dbReference type="Gene3D" id="1.20.5.1930">
    <property type="match status" value="1"/>
</dbReference>
<evidence type="ECO:0000256" key="7">
    <source>
        <dbReference type="ARBA" id="ARBA00022840"/>
    </source>
</evidence>
<evidence type="ECO:0000259" key="11">
    <source>
        <dbReference type="Pfam" id="PF07730"/>
    </source>
</evidence>
<dbReference type="Gene3D" id="3.30.565.10">
    <property type="entry name" value="Histidine kinase-like ATPase, C-terminal domain"/>
    <property type="match status" value="1"/>
</dbReference>
<evidence type="ECO:0000256" key="9">
    <source>
        <dbReference type="SAM" id="MobiDB-lite"/>
    </source>
</evidence>
<keyword evidence="10" id="KW-0812">Transmembrane</keyword>
<feature type="transmembrane region" description="Helical" evidence="10">
    <location>
        <begin position="61"/>
        <end position="78"/>
    </location>
</feature>
<dbReference type="RefSeq" id="WP_239169765.1">
    <property type="nucleotide sequence ID" value="NZ_BONA01000014.1"/>
</dbReference>
<keyword evidence="7" id="KW-0067">ATP-binding</keyword>
<dbReference type="EMBL" id="QGGR01000001">
    <property type="protein sequence ID" value="PWK52534.1"/>
    <property type="molecule type" value="Genomic_DNA"/>
</dbReference>
<comment type="catalytic activity">
    <reaction evidence="1">
        <text>ATP + protein L-histidine = ADP + protein N-phospho-L-histidine.</text>
        <dbReference type="EC" id="2.7.13.3"/>
    </reaction>
</comment>
<keyword evidence="4" id="KW-0808">Transferase</keyword>
<dbReference type="EC" id="2.7.13.3" evidence="2"/>
<feature type="transmembrane region" description="Helical" evidence="10">
    <location>
        <begin position="84"/>
        <end position="108"/>
    </location>
</feature>
<dbReference type="Pfam" id="PF07730">
    <property type="entry name" value="HisKA_3"/>
    <property type="match status" value="1"/>
</dbReference>